<feature type="compositionally biased region" description="Basic and acidic residues" evidence="1">
    <location>
        <begin position="9"/>
        <end position="24"/>
    </location>
</feature>
<name>A0A178CQA6_9EURO</name>
<feature type="compositionally biased region" description="Low complexity" evidence="1">
    <location>
        <begin position="84"/>
        <end position="94"/>
    </location>
</feature>
<dbReference type="AlphaFoldDB" id="A0A178CQA6"/>
<evidence type="ECO:0000313" key="2">
    <source>
        <dbReference type="EMBL" id="OAL31081.1"/>
    </source>
</evidence>
<organism evidence="2 3">
    <name type="scientific">Fonsecaea nubica</name>
    <dbReference type="NCBI Taxonomy" id="856822"/>
    <lineage>
        <taxon>Eukaryota</taxon>
        <taxon>Fungi</taxon>
        <taxon>Dikarya</taxon>
        <taxon>Ascomycota</taxon>
        <taxon>Pezizomycotina</taxon>
        <taxon>Eurotiomycetes</taxon>
        <taxon>Chaetothyriomycetidae</taxon>
        <taxon>Chaetothyriales</taxon>
        <taxon>Herpotrichiellaceae</taxon>
        <taxon>Fonsecaea</taxon>
    </lineage>
</organism>
<evidence type="ECO:0000313" key="3">
    <source>
        <dbReference type="Proteomes" id="UP000185904"/>
    </source>
</evidence>
<sequence>MAHGQQELLNRHELLRVDGGESHIRTPRKSQEPSPHTNEIVKEPRVDPALVLVTKTKVRGLGTACPKKSRVTSSQHCTTAGAAPSSPLRRFPSSSLSLRTESNILALTPRLEKQGKPVWAALIMTTIQLLEAGMPRRATQERTRNRGAFDILAALDPEPDSSNWLGYPYRPRRFIACRRVEGSARDEVPDPGAWQVSATGTWVPFLELLFCRLALEELTIFKR</sequence>
<proteinExistence type="predicted"/>
<dbReference type="EMBL" id="LVCJ01000066">
    <property type="protein sequence ID" value="OAL31081.1"/>
    <property type="molecule type" value="Genomic_DNA"/>
</dbReference>
<accession>A0A178CQA6</accession>
<dbReference type="RefSeq" id="XP_022497327.1">
    <property type="nucleotide sequence ID" value="XM_022646689.1"/>
</dbReference>
<dbReference type="Proteomes" id="UP000185904">
    <property type="component" value="Unassembled WGS sequence"/>
</dbReference>
<protein>
    <submittedName>
        <fullName evidence="2">Uncharacterized protein</fullName>
    </submittedName>
</protein>
<reference evidence="2 3" key="1">
    <citation type="submission" date="2016-03" db="EMBL/GenBank/DDBJ databases">
        <title>The draft genome sequence of Fonsecaea nubica causative agent of cutaneous subcutaneous infection in human host.</title>
        <authorList>
            <person name="Costa F."/>
            <person name="Sybren D.H."/>
            <person name="Raittz R.T."/>
            <person name="Weiss V.A."/>
            <person name="Leao A.C."/>
            <person name="Gomes R."/>
            <person name="De Souza E.M."/>
            <person name="Pedrosa F.O."/>
            <person name="Steffens M.B."/>
            <person name="Bombassaro A."/>
            <person name="Tadra-Sfeir M.Z."/>
            <person name="Moreno L.F."/>
            <person name="Najafzadeh M.J."/>
            <person name="Felipe M.S."/>
            <person name="Teixeira M."/>
            <person name="Sun J."/>
            <person name="Xi L."/>
            <person name="Castro M.A."/>
            <person name="Vicente V.A."/>
        </authorList>
    </citation>
    <scope>NUCLEOTIDE SEQUENCE [LARGE SCALE GENOMIC DNA]</scope>
    <source>
        <strain evidence="2 3">CBS 269.64</strain>
    </source>
</reference>
<feature type="region of interest" description="Disordered" evidence="1">
    <location>
        <begin position="70"/>
        <end position="94"/>
    </location>
</feature>
<evidence type="ECO:0000256" key="1">
    <source>
        <dbReference type="SAM" id="MobiDB-lite"/>
    </source>
</evidence>
<gene>
    <name evidence="2" type="ORF">AYO20_08412</name>
</gene>
<comment type="caution">
    <text evidence="2">The sequence shown here is derived from an EMBL/GenBank/DDBJ whole genome shotgun (WGS) entry which is preliminary data.</text>
</comment>
<dbReference type="GeneID" id="34591816"/>
<feature type="region of interest" description="Disordered" evidence="1">
    <location>
        <begin position="1"/>
        <end position="41"/>
    </location>
</feature>
<keyword evidence="3" id="KW-1185">Reference proteome</keyword>